<feature type="signal peptide" evidence="1">
    <location>
        <begin position="1"/>
        <end position="30"/>
    </location>
</feature>
<comment type="caution">
    <text evidence="2">The sequence shown here is derived from an EMBL/GenBank/DDBJ whole genome shotgun (WGS) entry which is preliminary data.</text>
</comment>
<keyword evidence="3" id="KW-1185">Reference proteome</keyword>
<evidence type="ECO:0008006" key="4">
    <source>
        <dbReference type="Google" id="ProtNLM"/>
    </source>
</evidence>
<dbReference type="EMBL" id="VNJK01000001">
    <property type="protein sequence ID" value="TVX92198.1"/>
    <property type="molecule type" value="Genomic_DNA"/>
</dbReference>
<dbReference type="RefSeq" id="WP_144987428.1">
    <property type="nucleotide sequence ID" value="NZ_VNJK01000001.1"/>
</dbReference>
<dbReference type="AlphaFoldDB" id="A0A559IX34"/>
<evidence type="ECO:0000313" key="2">
    <source>
        <dbReference type="EMBL" id="TVX92198.1"/>
    </source>
</evidence>
<dbReference type="Gene3D" id="2.60.120.260">
    <property type="entry name" value="Galactose-binding domain-like"/>
    <property type="match status" value="3"/>
</dbReference>
<keyword evidence="1" id="KW-0732">Signal</keyword>
<accession>A0A559IX34</accession>
<dbReference type="OrthoDB" id="2486591at2"/>
<gene>
    <name evidence="2" type="ORF">FPZ44_03475</name>
</gene>
<organism evidence="2 3">
    <name type="scientific">Paenibacillus agilis</name>
    <dbReference type="NCBI Taxonomy" id="3020863"/>
    <lineage>
        <taxon>Bacteria</taxon>
        <taxon>Bacillati</taxon>
        <taxon>Bacillota</taxon>
        <taxon>Bacilli</taxon>
        <taxon>Bacillales</taxon>
        <taxon>Paenibacillaceae</taxon>
        <taxon>Paenibacillus</taxon>
    </lineage>
</organism>
<dbReference type="Proteomes" id="UP000318102">
    <property type="component" value="Unassembled WGS sequence"/>
</dbReference>
<sequence>MQGKRYFLNTVVFACMLLVGQLSFQHTAQADYLGSSVSPSEGFESGGFTDTNFQAVSGSITEDSLKVVNGKYSAYLESKSTDKWKEMAYTDPKNIRLERNTAYAVTFSYKAVEQPDASKDGRYYFLVRSTDNDVSADRGWTTWHAETGTVDTKTVYFTTGNKENYYLLWGIHGGGALSLDDITIKKISESFEKGSFTDTAFRPVLGSITSDPVKVISGKYSANLVSAPSQQWSEFAYSDPKSVKFEPYTTYSVTFSYKANKATSVDDQYYYFLARSADDDVKADIGWTTWKAKKNGDKGTKTVTFTTGSKDNYYLIWGIHNGGEISLDDIHMKKRSESFERGTYSDTDYEAWAGTITNDADKVISGTYSAYLASPDSLKWNEFSYSNPKRVKFEKNTRYQVSFSYKAIEAPVTEKEGFYYFLVRSADNDRSADLGFSSWTAETGKGGKKTITFTTGDKDNYYLIWGIHNGGAMSLDDVKIDRAHYTYDKAGRLLHHYISEFQSIYYNYDQNGNLVDQKGVYN</sequence>
<feature type="chain" id="PRO_5022097047" description="CBM-cenC domain-containing protein" evidence="1">
    <location>
        <begin position="31"/>
        <end position="522"/>
    </location>
</feature>
<evidence type="ECO:0000256" key="1">
    <source>
        <dbReference type="SAM" id="SignalP"/>
    </source>
</evidence>
<evidence type="ECO:0000313" key="3">
    <source>
        <dbReference type="Proteomes" id="UP000318102"/>
    </source>
</evidence>
<reference evidence="2 3" key="1">
    <citation type="submission" date="2019-07" db="EMBL/GenBank/DDBJ databases">
        <authorList>
            <person name="Kim J."/>
        </authorList>
    </citation>
    <scope>NUCLEOTIDE SEQUENCE [LARGE SCALE GENOMIC DNA]</scope>
    <source>
        <strain evidence="2 3">N4</strain>
    </source>
</reference>
<proteinExistence type="predicted"/>
<protein>
    <recommendedName>
        <fullName evidence="4">CBM-cenC domain-containing protein</fullName>
    </recommendedName>
</protein>
<name>A0A559IX34_9BACL</name>